<dbReference type="GO" id="GO:0005615">
    <property type="term" value="C:extracellular space"/>
    <property type="evidence" value="ECO:0007669"/>
    <property type="project" value="TreeGrafter"/>
</dbReference>
<evidence type="ECO:0000256" key="3">
    <source>
        <dbReference type="ARBA" id="ARBA00022473"/>
    </source>
</evidence>
<protein>
    <recommendedName>
        <fullName evidence="10">Protein Wnt</fullName>
    </recommendedName>
</protein>
<dbReference type="InterPro" id="IPR005817">
    <property type="entry name" value="Wnt"/>
</dbReference>
<keyword evidence="9" id="KW-0449">Lipoprotein</keyword>
<evidence type="ECO:0000256" key="8">
    <source>
        <dbReference type="ARBA" id="ARBA00023180"/>
    </source>
</evidence>
<keyword evidence="4" id="KW-0964">Secreted</keyword>
<evidence type="ECO:0000256" key="1">
    <source>
        <dbReference type="ARBA" id="ARBA00004498"/>
    </source>
</evidence>
<keyword evidence="3 10" id="KW-0217">Developmental protein</keyword>
<comment type="caution">
    <text evidence="11">The sequence shown here is derived from an EMBL/GenBank/DDBJ whole genome shotgun (WGS) entry which is preliminary data.</text>
</comment>
<evidence type="ECO:0000256" key="9">
    <source>
        <dbReference type="ARBA" id="ARBA00023288"/>
    </source>
</evidence>
<dbReference type="Gene3D" id="3.30.2460.20">
    <property type="match status" value="1"/>
</dbReference>
<dbReference type="Proteomes" id="UP000593567">
    <property type="component" value="Unassembled WGS sequence"/>
</dbReference>
<evidence type="ECO:0000313" key="11">
    <source>
        <dbReference type="EMBL" id="KAF6033075.1"/>
    </source>
</evidence>
<evidence type="ECO:0000256" key="5">
    <source>
        <dbReference type="ARBA" id="ARBA00022530"/>
    </source>
</evidence>
<keyword evidence="5" id="KW-0272">Extracellular matrix</keyword>
<organism evidence="11 12">
    <name type="scientific">Bugula neritina</name>
    <name type="common">Brown bryozoan</name>
    <name type="synonym">Sertularia neritina</name>
    <dbReference type="NCBI Taxonomy" id="10212"/>
    <lineage>
        <taxon>Eukaryota</taxon>
        <taxon>Metazoa</taxon>
        <taxon>Spiralia</taxon>
        <taxon>Lophotrochozoa</taxon>
        <taxon>Bryozoa</taxon>
        <taxon>Gymnolaemata</taxon>
        <taxon>Cheilostomatida</taxon>
        <taxon>Flustrina</taxon>
        <taxon>Buguloidea</taxon>
        <taxon>Bugulidae</taxon>
        <taxon>Bugula</taxon>
    </lineage>
</organism>
<dbReference type="GO" id="GO:0060070">
    <property type="term" value="P:canonical Wnt signaling pathway"/>
    <property type="evidence" value="ECO:0007669"/>
    <property type="project" value="TreeGrafter"/>
</dbReference>
<reference evidence="11" key="1">
    <citation type="submission" date="2020-06" db="EMBL/GenBank/DDBJ databases">
        <title>Draft genome of Bugula neritina, a colonial animal packing powerful symbionts and potential medicines.</title>
        <authorList>
            <person name="Rayko M."/>
        </authorList>
    </citation>
    <scope>NUCLEOTIDE SEQUENCE [LARGE SCALE GENOMIC DNA]</scope>
    <source>
        <strain evidence="11">Kwan_BN1</strain>
    </source>
</reference>
<proteinExistence type="inferred from homology"/>
<dbReference type="GO" id="GO:0005109">
    <property type="term" value="F:frizzled binding"/>
    <property type="evidence" value="ECO:0007669"/>
    <property type="project" value="TreeGrafter"/>
</dbReference>
<comment type="similarity">
    <text evidence="2 10">Belongs to the Wnt family.</text>
</comment>
<dbReference type="OrthoDB" id="5945655at2759"/>
<dbReference type="InterPro" id="IPR043158">
    <property type="entry name" value="Wnt_C"/>
</dbReference>
<name>A0A7J7K4J2_BUGNE</name>
<dbReference type="PANTHER" id="PTHR12027:SF101">
    <property type="entry name" value="PROTEIN WNT-4"/>
    <property type="match status" value="1"/>
</dbReference>
<sequence length="368" mass="41159">MLYSSKRKDLLTFNMAAVQLWITYAILLCTPTVQSLKWLSLASIPSSLSESQMEGIEDLCSRLTGLERRQKKVCRQHISMMSGVMNGANMSIIECQNQFKDRRWNCSMVDEHTIFGDIVNKGTREAAYIHAITAAGVSFAVTKGCSRGELSGCGCDVSKVGEMNGFTWAGCSDNALYGTAFSKKFTDARERVKNTNGRSLMNLHNNQAGREVVLKNMKTECKCHGVSGSCEVKTCWRSLPSFKQVGQILKQSFDGATEVKSKKKSQVGRMQLIPSSRKLKPFEVDDLVYLKDSPDFCEKNSTLGSLGTHGRECNKTSKNIDGCDLMCCGRGYRTIIEHVTDRCNCKFYWCCFVKCEECIKRVVRNICL</sequence>
<evidence type="ECO:0000256" key="6">
    <source>
        <dbReference type="ARBA" id="ARBA00022687"/>
    </source>
</evidence>
<comment type="function">
    <text evidence="10">Ligand for members of the frizzled family of seven transmembrane receptors.</text>
</comment>
<dbReference type="PROSITE" id="PS00246">
    <property type="entry name" value="WNT1"/>
    <property type="match status" value="1"/>
</dbReference>
<dbReference type="GO" id="GO:0045165">
    <property type="term" value="P:cell fate commitment"/>
    <property type="evidence" value="ECO:0007669"/>
    <property type="project" value="TreeGrafter"/>
</dbReference>
<dbReference type="EMBL" id="VXIV02001458">
    <property type="protein sequence ID" value="KAF6033075.1"/>
    <property type="molecule type" value="Genomic_DNA"/>
</dbReference>
<gene>
    <name evidence="11" type="ORF">EB796_008656</name>
</gene>
<keyword evidence="6 10" id="KW-0879">Wnt signaling pathway</keyword>
<dbReference type="PANTHER" id="PTHR12027">
    <property type="entry name" value="WNT RELATED"/>
    <property type="match status" value="1"/>
</dbReference>
<evidence type="ECO:0000256" key="4">
    <source>
        <dbReference type="ARBA" id="ARBA00022525"/>
    </source>
</evidence>
<dbReference type="Pfam" id="PF00110">
    <property type="entry name" value="wnt"/>
    <property type="match status" value="1"/>
</dbReference>
<accession>A0A7J7K4J2</accession>
<dbReference type="GO" id="GO:0005125">
    <property type="term" value="F:cytokine activity"/>
    <property type="evidence" value="ECO:0007669"/>
    <property type="project" value="TreeGrafter"/>
</dbReference>
<comment type="subcellular location">
    <subcellularLocation>
        <location evidence="1 10">Secreted</location>
        <location evidence="1 10">Extracellular space</location>
        <location evidence="1 10">Extracellular matrix</location>
    </subcellularLocation>
</comment>
<dbReference type="GO" id="GO:0030182">
    <property type="term" value="P:neuron differentiation"/>
    <property type="evidence" value="ECO:0007669"/>
    <property type="project" value="TreeGrafter"/>
</dbReference>
<evidence type="ECO:0000313" key="12">
    <source>
        <dbReference type="Proteomes" id="UP000593567"/>
    </source>
</evidence>
<keyword evidence="7" id="KW-1015">Disulfide bond</keyword>
<evidence type="ECO:0000256" key="7">
    <source>
        <dbReference type="ARBA" id="ARBA00023157"/>
    </source>
</evidence>
<dbReference type="FunFam" id="3.30.2460.20:FF:000001">
    <property type="entry name" value="Wnt homolog"/>
    <property type="match status" value="1"/>
</dbReference>
<evidence type="ECO:0000256" key="2">
    <source>
        <dbReference type="ARBA" id="ARBA00005683"/>
    </source>
</evidence>
<dbReference type="AlphaFoldDB" id="A0A7J7K4J2"/>
<evidence type="ECO:0000256" key="10">
    <source>
        <dbReference type="RuleBase" id="RU003500"/>
    </source>
</evidence>
<dbReference type="SMART" id="SM00097">
    <property type="entry name" value="WNT1"/>
    <property type="match status" value="1"/>
</dbReference>
<keyword evidence="12" id="KW-1185">Reference proteome</keyword>
<dbReference type="PRINTS" id="PR01349">
    <property type="entry name" value="WNTPROTEIN"/>
</dbReference>
<dbReference type="InterPro" id="IPR018161">
    <property type="entry name" value="Wnt_CS"/>
</dbReference>
<keyword evidence="8" id="KW-0325">Glycoprotein</keyword>